<dbReference type="FunFam" id="3.30.1130.10:FF:000003">
    <property type="entry name" value="7,8-dihydroneopterin aldolase"/>
    <property type="match status" value="1"/>
</dbReference>
<accession>A0A6I2UU74</accession>
<evidence type="ECO:0000259" key="7">
    <source>
        <dbReference type="SMART" id="SM00905"/>
    </source>
</evidence>
<dbReference type="RefSeq" id="WP_154620513.1">
    <property type="nucleotide sequence ID" value="NZ_VUNL01000005.1"/>
</dbReference>
<dbReference type="Proteomes" id="UP000430222">
    <property type="component" value="Unassembled WGS sequence"/>
</dbReference>
<keyword evidence="4 6" id="KW-0289">Folate biosynthesis</keyword>
<dbReference type="GO" id="GO:0046654">
    <property type="term" value="P:tetrahydrofolate biosynthetic process"/>
    <property type="evidence" value="ECO:0007669"/>
    <property type="project" value="UniProtKB-UniRule"/>
</dbReference>
<organism evidence="8 9">
    <name type="scientific">Selenomonas montiformis</name>
    <dbReference type="NCBI Taxonomy" id="2652285"/>
    <lineage>
        <taxon>Bacteria</taxon>
        <taxon>Bacillati</taxon>
        <taxon>Bacillota</taxon>
        <taxon>Negativicutes</taxon>
        <taxon>Selenomonadales</taxon>
        <taxon>Selenomonadaceae</taxon>
        <taxon>Selenomonas</taxon>
    </lineage>
</organism>
<dbReference type="GO" id="GO:0004150">
    <property type="term" value="F:dihydroneopterin aldolase activity"/>
    <property type="evidence" value="ECO:0007669"/>
    <property type="project" value="UniProtKB-UniRule"/>
</dbReference>
<dbReference type="InterPro" id="IPR006157">
    <property type="entry name" value="FolB_dom"/>
</dbReference>
<comment type="similarity">
    <text evidence="3 6">Belongs to the DHNA family.</text>
</comment>
<dbReference type="Gene3D" id="3.30.1130.10">
    <property type="match status" value="1"/>
</dbReference>
<dbReference type="EMBL" id="VUNL01000005">
    <property type="protein sequence ID" value="MSV24757.1"/>
    <property type="molecule type" value="Genomic_DNA"/>
</dbReference>
<dbReference type="PANTHER" id="PTHR42844">
    <property type="entry name" value="DIHYDRONEOPTERIN ALDOLASE 1-RELATED"/>
    <property type="match status" value="1"/>
</dbReference>
<dbReference type="SUPFAM" id="SSF55620">
    <property type="entry name" value="Tetrahydrobiopterin biosynthesis enzymes-like"/>
    <property type="match status" value="1"/>
</dbReference>
<dbReference type="NCBIfam" id="TIGR00526">
    <property type="entry name" value="folB_dom"/>
    <property type="match status" value="1"/>
</dbReference>
<dbReference type="NCBIfam" id="TIGR00525">
    <property type="entry name" value="folB"/>
    <property type="match status" value="1"/>
</dbReference>
<evidence type="ECO:0000256" key="3">
    <source>
        <dbReference type="ARBA" id="ARBA00005708"/>
    </source>
</evidence>
<evidence type="ECO:0000256" key="2">
    <source>
        <dbReference type="ARBA" id="ARBA00005013"/>
    </source>
</evidence>
<proteinExistence type="inferred from homology"/>
<dbReference type="AlphaFoldDB" id="A0A6I2UU74"/>
<name>A0A6I2UU74_9FIRM</name>
<dbReference type="CDD" id="cd00534">
    <property type="entry name" value="DHNA_DHNTPE"/>
    <property type="match status" value="1"/>
</dbReference>
<dbReference type="InterPro" id="IPR006156">
    <property type="entry name" value="Dihydroneopterin_aldolase"/>
</dbReference>
<comment type="catalytic activity">
    <reaction evidence="1 6">
        <text>7,8-dihydroneopterin = 6-hydroxymethyl-7,8-dihydropterin + glycolaldehyde</text>
        <dbReference type="Rhea" id="RHEA:10540"/>
        <dbReference type="ChEBI" id="CHEBI:17001"/>
        <dbReference type="ChEBI" id="CHEBI:17071"/>
        <dbReference type="ChEBI" id="CHEBI:44841"/>
        <dbReference type="EC" id="4.1.2.25"/>
    </reaction>
</comment>
<evidence type="ECO:0000256" key="1">
    <source>
        <dbReference type="ARBA" id="ARBA00001353"/>
    </source>
</evidence>
<dbReference type="GO" id="GO:0046656">
    <property type="term" value="P:folic acid biosynthetic process"/>
    <property type="evidence" value="ECO:0007669"/>
    <property type="project" value="UniProtKB-UniRule"/>
</dbReference>
<evidence type="ECO:0000256" key="6">
    <source>
        <dbReference type="RuleBase" id="RU362079"/>
    </source>
</evidence>
<protein>
    <recommendedName>
        <fullName evidence="6">7,8-dihydroneopterin aldolase</fullName>
        <ecNumber evidence="6">4.1.2.25</ecNumber>
    </recommendedName>
</protein>
<dbReference type="PANTHER" id="PTHR42844:SF1">
    <property type="entry name" value="DIHYDRONEOPTERIN ALDOLASE 1-RELATED"/>
    <property type="match status" value="1"/>
</dbReference>
<dbReference type="UniPathway" id="UPA00077">
    <property type="reaction ID" value="UER00154"/>
</dbReference>
<dbReference type="InterPro" id="IPR043133">
    <property type="entry name" value="GTP-CH-I_C/QueF"/>
</dbReference>
<evidence type="ECO:0000256" key="5">
    <source>
        <dbReference type="ARBA" id="ARBA00023239"/>
    </source>
</evidence>
<comment type="function">
    <text evidence="6">Catalyzes the conversion of 7,8-dihydroneopterin to 6-hydroxymethyl-7,8-dihydropterin.</text>
</comment>
<evidence type="ECO:0000313" key="9">
    <source>
        <dbReference type="Proteomes" id="UP000430222"/>
    </source>
</evidence>
<evidence type="ECO:0000313" key="8">
    <source>
        <dbReference type="EMBL" id="MSV24757.1"/>
    </source>
</evidence>
<sequence>MDQITLTGMDFYGYHGCLPEEREKGQHFFIDLTIYAELQKAGETDDLSATINYASVYETVRAVVEGEPVRLIETVAERIAAAILREELGVQRLDVTVHKPSAPLGGPFRDAAVHIARSRS</sequence>
<reference evidence="8 9" key="1">
    <citation type="submission" date="2019-08" db="EMBL/GenBank/DDBJ databases">
        <title>In-depth cultivation of the pig gut microbiome towards novel bacterial diversity and tailored functional studies.</title>
        <authorList>
            <person name="Wylensek D."/>
            <person name="Hitch T.C.A."/>
            <person name="Clavel T."/>
        </authorList>
    </citation>
    <scope>NUCLEOTIDE SEQUENCE [LARGE SCALE GENOMIC DNA]</scope>
    <source>
        <strain evidence="9">WCA-380-WT-3B3</strain>
    </source>
</reference>
<dbReference type="GO" id="GO:0005737">
    <property type="term" value="C:cytoplasm"/>
    <property type="evidence" value="ECO:0007669"/>
    <property type="project" value="TreeGrafter"/>
</dbReference>
<feature type="domain" description="Dihydroneopterin aldolase/epimerase" evidence="7">
    <location>
        <begin position="4"/>
        <end position="117"/>
    </location>
</feature>
<keyword evidence="5 6" id="KW-0456">Lyase</keyword>
<gene>
    <name evidence="8" type="primary">folB</name>
    <name evidence="8" type="ORF">FYJ78_06075</name>
</gene>
<keyword evidence="9" id="KW-1185">Reference proteome</keyword>
<dbReference type="EC" id="4.1.2.25" evidence="6"/>
<comment type="pathway">
    <text evidence="2 6">Cofactor biosynthesis; tetrahydrofolate biosynthesis; 2-amino-4-hydroxy-6-hydroxymethyl-7,8-dihydropteridine diphosphate from 7,8-dihydroneopterin triphosphate: step 3/4.</text>
</comment>
<evidence type="ECO:0000256" key="4">
    <source>
        <dbReference type="ARBA" id="ARBA00022909"/>
    </source>
</evidence>
<dbReference type="SMART" id="SM00905">
    <property type="entry name" value="FolB"/>
    <property type="match status" value="1"/>
</dbReference>
<comment type="caution">
    <text evidence="8">The sequence shown here is derived from an EMBL/GenBank/DDBJ whole genome shotgun (WGS) entry which is preliminary data.</text>
</comment>
<dbReference type="Pfam" id="PF02152">
    <property type="entry name" value="FolB"/>
    <property type="match status" value="1"/>
</dbReference>